<keyword evidence="1" id="KW-0812">Transmembrane</keyword>
<keyword evidence="1" id="KW-1133">Transmembrane helix</keyword>
<dbReference type="EMBL" id="AP022871">
    <property type="protein sequence ID" value="BCB83524.1"/>
    <property type="molecule type" value="Genomic_DNA"/>
</dbReference>
<evidence type="ECO:0000313" key="2">
    <source>
        <dbReference type="EMBL" id="BCB83524.1"/>
    </source>
</evidence>
<protein>
    <submittedName>
        <fullName evidence="2">Uncharacterized protein</fullName>
    </submittedName>
</protein>
<keyword evidence="1" id="KW-0472">Membrane</keyword>
<evidence type="ECO:0000313" key="3">
    <source>
        <dbReference type="Proteomes" id="UP000503011"/>
    </source>
</evidence>
<name>A0A6F8YBL6_9ACTN</name>
<proteinExistence type="predicted"/>
<dbReference type="AlphaFoldDB" id="A0A6F8YBL6"/>
<keyword evidence="3" id="KW-1185">Reference proteome</keyword>
<dbReference type="Proteomes" id="UP000503011">
    <property type="component" value="Chromosome"/>
</dbReference>
<accession>A0A6F8YBL6</accession>
<dbReference type="KEGG" id="psuu:Psuf_008370"/>
<evidence type="ECO:0000256" key="1">
    <source>
        <dbReference type="SAM" id="Phobius"/>
    </source>
</evidence>
<organism evidence="2 3">
    <name type="scientific">Phytohabitans suffuscus</name>
    <dbReference type="NCBI Taxonomy" id="624315"/>
    <lineage>
        <taxon>Bacteria</taxon>
        <taxon>Bacillati</taxon>
        <taxon>Actinomycetota</taxon>
        <taxon>Actinomycetes</taxon>
        <taxon>Micromonosporales</taxon>
        <taxon>Micromonosporaceae</taxon>
    </lineage>
</organism>
<reference evidence="2 3" key="1">
    <citation type="submission" date="2020-03" db="EMBL/GenBank/DDBJ databases">
        <title>Whole genome shotgun sequence of Phytohabitans suffuscus NBRC 105367.</title>
        <authorList>
            <person name="Komaki H."/>
            <person name="Tamura T."/>
        </authorList>
    </citation>
    <scope>NUCLEOTIDE SEQUENCE [LARGE SCALE GENOMIC DNA]</scope>
    <source>
        <strain evidence="2 3">NBRC 105367</strain>
    </source>
</reference>
<gene>
    <name evidence="2" type="ORF">Psuf_008370</name>
</gene>
<reference evidence="2 3" key="2">
    <citation type="submission" date="2020-03" db="EMBL/GenBank/DDBJ databases">
        <authorList>
            <person name="Ichikawa N."/>
            <person name="Kimura A."/>
            <person name="Kitahashi Y."/>
            <person name="Uohara A."/>
        </authorList>
    </citation>
    <scope>NUCLEOTIDE SEQUENCE [LARGE SCALE GENOMIC DNA]</scope>
    <source>
        <strain evidence="2 3">NBRC 105367</strain>
    </source>
</reference>
<feature type="transmembrane region" description="Helical" evidence="1">
    <location>
        <begin position="58"/>
        <end position="77"/>
    </location>
</feature>
<sequence>MVTRLPGAWIGHEMHVSPALLGGNMRNVAQHANRVSEARFGRLSVETPAKKMSASAPVLFTPAVVVVTAAALITAVGSV</sequence>